<dbReference type="Proteomes" id="UP001606210">
    <property type="component" value="Unassembled WGS sequence"/>
</dbReference>
<dbReference type="EMBL" id="JBIGHV010000001">
    <property type="protein sequence ID" value="MFG6428412.1"/>
    <property type="molecule type" value="Genomic_DNA"/>
</dbReference>
<evidence type="ECO:0000313" key="2">
    <source>
        <dbReference type="Proteomes" id="UP001606210"/>
    </source>
</evidence>
<dbReference type="RefSeq" id="WP_394475342.1">
    <property type="nucleotide sequence ID" value="NZ_JBIGHV010000001.1"/>
</dbReference>
<sequence length="67" mass="7124">MSAAASAVEGKALATCKARAALLGATLHALPDDAGRSEFIVSRWHLTKSFATLAEVEAWLDRVEGKR</sequence>
<organism evidence="1 2">
    <name type="scientific">Pelomonas parva</name>
    <dbReference type="NCBI Taxonomy" id="3299032"/>
    <lineage>
        <taxon>Bacteria</taxon>
        <taxon>Pseudomonadati</taxon>
        <taxon>Pseudomonadota</taxon>
        <taxon>Betaproteobacteria</taxon>
        <taxon>Burkholderiales</taxon>
        <taxon>Sphaerotilaceae</taxon>
        <taxon>Roseateles</taxon>
    </lineage>
</organism>
<accession>A0ABW7EZF0</accession>
<comment type="caution">
    <text evidence="1">The sequence shown here is derived from an EMBL/GenBank/DDBJ whole genome shotgun (WGS) entry which is preliminary data.</text>
</comment>
<evidence type="ECO:0000313" key="1">
    <source>
        <dbReference type="EMBL" id="MFG6428412.1"/>
    </source>
</evidence>
<protein>
    <submittedName>
        <fullName evidence="1">Uncharacterized protein</fullName>
    </submittedName>
</protein>
<gene>
    <name evidence="1" type="ORF">ACG00Y_00715</name>
</gene>
<reference evidence="1 2" key="1">
    <citation type="submission" date="2024-08" db="EMBL/GenBank/DDBJ databases">
        <authorList>
            <person name="Lu H."/>
        </authorList>
    </citation>
    <scope>NUCLEOTIDE SEQUENCE [LARGE SCALE GENOMIC DNA]</scope>
    <source>
        <strain evidence="1 2">LYH14W</strain>
    </source>
</reference>
<keyword evidence="2" id="KW-1185">Reference proteome</keyword>
<proteinExistence type="predicted"/>
<name>A0ABW7EZF0_9BURK</name>